<dbReference type="FunFam" id="1.50.40.10:FF:000202">
    <property type="entry name" value="AT11877p"/>
    <property type="match status" value="1"/>
</dbReference>
<evidence type="ECO:0000256" key="3">
    <source>
        <dbReference type="ARBA" id="ARBA00022692"/>
    </source>
</evidence>
<keyword evidence="10" id="KW-1185">Reference proteome</keyword>
<accession>A0A3M6VWB3</accession>
<feature type="transmembrane region" description="Helical" evidence="8">
    <location>
        <begin position="261"/>
        <end position="282"/>
    </location>
</feature>
<evidence type="ECO:0000256" key="5">
    <source>
        <dbReference type="ARBA" id="ARBA00023136"/>
    </source>
</evidence>
<comment type="subcellular location">
    <subcellularLocation>
        <location evidence="1">Membrane</location>
        <topology evidence="1">Multi-pass membrane protein</topology>
    </subcellularLocation>
</comment>
<dbReference type="InterPro" id="IPR018108">
    <property type="entry name" value="MCP_transmembrane"/>
</dbReference>
<evidence type="ECO:0000256" key="6">
    <source>
        <dbReference type="PROSITE-ProRule" id="PRU00282"/>
    </source>
</evidence>
<evidence type="ECO:0008006" key="11">
    <source>
        <dbReference type="Google" id="ProtNLM"/>
    </source>
</evidence>
<dbReference type="GO" id="GO:0055085">
    <property type="term" value="P:transmembrane transport"/>
    <property type="evidence" value="ECO:0007669"/>
    <property type="project" value="InterPro"/>
</dbReference>
<evidence type="ECO:0000313" key="10">
    <source>
        <dbReference type="Proteomes" id="UP000282087"/>
    </source>
</evidence>
<dbReference type="Pfam" id="PF00153">
    <property type="entry name" value="Mito_carr"/>
    <property type="match status" value="3"/>
</dbReference>
<evidence type="ECO:0000313" key="9">
    <source>
        <dbReference type="EMBL" id="RMX69500.1"/>
    </source>
</evidence>
<organism evidence="9 10">
    <name type="scientific">Peronospora effusa</name>
    <dbReference type="NCBI Taxonomy" id="542832"/>
    <lineage>
        <taxon>Eukaryota</taxon>
        <taxon>Sar</taxon>
        <taxon>Stramenopiles</taxon>
        <taxon>Oomycota</taxon>
        <taxon>Peronosporomycetes</taxon>
        <taxon>Peronosporales</taxon>
        <taxon>Peronosporaceae</taxon>
        <taxon>Peronospora</taxon>
    </lineage>
</organism>
<keyword evidence="3 6" id="KW-0812">Transmembrane</keyword>
<feature type="repeat" description="Solcar" evidence="6">
    <location>
        <begin position="153"/>
        <end position="239"/>
    </location>
</feature>
<dbReference type="PRINTS" id="PR00926">
    <property type="entry name" value="MITOCARRIER"/>
</dbReference>
<keyword evidence="8" id="KW-1133">Transmembrane helix</keyword>
<evidence type="ECO:0000256" key="4">
    <source>
        <dbReference type="ARBA" id="ARBA00022737"/>
    </source>
</evidence>
<proteinExistence type="inferred from homology"/>
<dbReference type="AlphaFoldDB" id="A0A3M6VWB3"/>
<protein>
    <recommendedName>
        <fullName evidence="11">Mitochondrial thiamine pyrophosphate carrier 1</fullName>
    </recommendedName>
</protein>
<dbReference type="VEuPathDB" id="FungiDB:DD237_006527"/>
<feature type="repeat" description="Solcar" evidence="6">
    <location>
        <begin position="259"/>
        <end position="353"/>
    </location>
</feature>
<feature type="transmembrane region" description="Helical" evidence="8">
    <location>
        <begin position="45"/>
        <end position="66"/>
    </location>
</feature>
<comment type="similarity">
    <text evidence="7">Belongs to the mitochondrial carrier (TC 2.A.29) family.</text>
</comment>
<keyword evidence="5 6" id="KW-0472">Membrane</keyword>
<keyword evidence="2 7" id="KW-0813">Transport</keyword>
<keyword evidence="4" id="KW-0677">Repeat</keyword>
<evidence type="ECO:0000256" key="2">
    <source>
        <dbReference type="ARBA" id="ARBA00022448"/>
    </source>
</evidence>
<feature type="transmembrane region" description="Helical" evidence="8">
    <location>
        <begin position="148"/>
        <end position="174"/>
    </location>
</feature>
<dbReference type="STRING" id="542832.A0A3M6VWB3"/>
<gene>
    <name evidence="9" type="ORF">DD238_001353</name>
</gene>
<dbReference type="InterPro" id="IPR023395">
    <property type="entry name" value="MCP_dom_sf"/>
</dbReference>
<evidence type="ECO:0000256" key="8">
    <source>
        <dbReference type="SAM" id="Phobius"/>
    </source>
</evidence>
<dbReference type="PROSITE" id="PS50920">
    <property type="entry name" value="SOLCAR"/>
    <property type="match status" value="3"/>
</dbReference>
<reference evidence="9 10" key="1">
    <citation type="submission" date="2018-06" db="EMBL/GenBank/DDBJ databases">
        <title>Comparative genomics of downy mildews reveals potential adaptations to biotrophy.</title>
        <authorList>
            <person name="Fletcher K."/>
            <person name="Klosterman S.J."/>
            <person name="Derevnina L."/>
            <person name="Martin F."/>
            <person name="Koike S."/>
            <person name="Reyes Chin-Wo S."/>
            <person name="Mou B."/>
            <person name="Michelmore R."/>
        </authorList>
    </citation>
    <scope>NUCLEOTIDE SEQUENCE [LARGE SCALE GENOMIC DNA]</scope>
    <source>
        <strain evidence="9 10">R14</strain>
    </source>
</reference>
<dbReference type="EMBL" id="QLLG01000023">
    <property type="protein sequence ID" value="RMX69500.1"/>
    <property type="molecule type" value="Genomic_DNA"/>
</dbReference>
<comment type="caution">
    <text evidence="9">The sequence shown here is derived from an EMBL/GenBank/DDBJ whole genome shotgun (WGS) entry which is preliminary data.</text>
</comment>
<dbReference type="PANTHER" id="PTHR24089">
    <property type="entry name" value="SOLUTE CARRIER FAMILY 25"/>
    <property type="match status" value="1"/>
</dbReference>
<dbReference type="InterPro" id="IPR002067">
    <property type="entry name" value="MCP"/>
</dbReference>
<dbReference type="SUPFAM" id="SSF103506">
    <property type="entry name" value="Mitochondrial carrier"/>
    <property type="match status" value="1"/>
</dbReference>
<name>A0A3M6VWB3_9STRA</name>
<dbReference type="Gene3D" id="1.50.40.10">
    <property type="entry name" value="Mitochondrial carrier domain"/>
    <property type="match status" value="1"/>
</dbReference>
<sequence>MIGGNRVMDGYDWLEGMITNRDEVFQICDKMSPTGRISNEKKKRIVSMTEVAFAGAISGGVTRLIAAPLDLLKIRFQVQPGSLSSTSSGLKYSTLYQAIHSIYAEEGLRSFWRGNLAASGLWVGYSALQFATYRVLNTRCWKKDGDDVKVGISTVLISAFNGAMAGVTATVVTYPLDLFRTAFASQGMPKRFPTMRSLALHMWTTQGFRGFYSGLGATTFQIAPYMGLSFGIYSTLNEVAAQHRSKQENVDADVWMPLSTGLSYVGSGAVAGFVSKLVVYPLDTVKKRMQMRHVPRCETYGVIPMYSSSWTCFFDVLQREGIRGLYKGTVPSLLKSVVTASTTFATYEFTLEATQHFFIHNDNEEWTDLKTLNTK</sequence>
<dbReference type="Proteomes" id="UP000282087">
    <property type="component" value="Unassembled WGS sequence"/>
</dbReference>
<dbReference type="GO" id="GO:0016020">
    <property type="term" value="C:membrane"/>
    <property type="evidence" value="ECO:0007669"/>
    <property type="project" value="UniProtKB-SubCell"/>
</dbReference>
<evidence type="ECO:0000256" key="7">
    <source>
        <dbReference type="RuleBase" id="RU000488"/>
    </source>
</evidence>
<evidence type="ECO:0000256" key="1">
    <source>
        <dbReference type="ARBA" id="ARBA00004141"/>
    </source>
</evidence>
<feature type="repeat" description="Solcar" evidence="6">
    <location>
        <begin position="46"/>
        <end position="139"/>
    </location>
</feature>